<evidence type="ECO:0000313" key="2">
    <source>
        <dbReference type="Proteomes" id="UP000179233"/>
    </source>
</evidence>
<dbReference type="Proteomes" id="UP000179233">
    <property type="component" value="Unassembled WGS sequence"/>
</dbReference>
<sequence>MILTSDKQLEEIKQLIEISGLTDAEKGRWKARLSQMLPSELLELKLNLLRQLMIDAQFETADEIVTTKKVPEEGGGLVTTVLSKLLAKVDEVEERTKRAAGE</sequence>
<comment type="caution">
    <text evidence="1">The sequence shown here is derived from an EMBL/GenBank/DDBJ whole genome shotgun (WGS) entry which is preliminary data.</text>
</comment>
<proteinExistence type="predicted"/>
<name>A0A1G1VR86_9BACT</name>
<gene>
    <name evidence="1" type="ORF">A2786_00730</name>
</gene>
<protein>
    <submittedName>
        <fullName evidence="1">Uncharacterized protein</fullName>
    </submittedName>
</protein>
<reference evidence="1 2" key="1">
    <citation type="journal article" date="2016" name="Nat. Commun.">
        <title>Thousands of microbial genomes shed light on interconnected biogeochemical processes in an aquifer system.</title>
        <authorList>
            <person name="Anantharaman K."/>
            <person name="Brown C.T."/>
            <person name="Hug L.A."/>
            <person name="Sharon I."/>
            <person name="Castelle C.J."/>
            <person name="Probst A.J."/>
            <person name="Thomas B.C."/>
            <person name="Singh A."/>
            <person name="Wilkins M.J."/>
            <person name="Karaoz U."/>
            <person name="Brodie E.L."/>
            <person name="Williams K.H."/>
            <person name="Hubbard S.S."/>
            <person name="Banfield J.F."/>
        </authorList>
    </citation>
    <scope>NUCLEOTIDE SEQUENCE [LARGE SCALE GENOMIC DNA]</scope>
</reference>
<evidence type="ECO:0000313" key="1">
    <source>
        <dbReference type="EMBL" id="OGY17834.1"/>
    </source>
</evidence>
<dbReference type="AlphaFoldDB" id="A0A1G1VR86"/>
<organism evidence="1 2">
    <name type="scientific">Candidatus Chisholmbacteria bacterium RIFCSPHIGHO2_01_FULL_52_32</name>
    <dbReference type="NCBI Taxonomy" id="1797591"/>
    <lineage>
        <taxon>Bacteria</taxon>
        <taxon>Candidatus Chisholmiibacteriota</taxon>
    </lineage>
</organism>
<dbReference type="EMBL" id="MHCJ01000006">
    <property type="protein sequence ID" value="OGY17834.1"/>
    <property type="molecule type" value="Genomic_DNA"/>
</dbReference>
<accession>A0A1G1VR86</accession>